<accession>A0A081C4U9</accession>
<feature type="signal peptide" evidence="1">
    <location>
        <begin position="1"/>
        <end position="31"/>
    </location>
</feature>
<dbReference type="AlphaFoldDB" id="A0A081C4U9"/>
<organism evidence="3">
    <name type="scientific">Vecturithrix granuli</name>
    <dbReference type="NCBI Taxonomy" id="1499967"/>
    <lineage>
        <taxon>Bacteria</taxon>
        <taxon>Candidatus Moduliflexota</taxon>
        <taxon>Candidatus Vecturitrichia</taxon>
        <taxon>Candidatus Vecturitrichales</taxon>
        <taxon>Candidatus Vecturitrichaceae</taxon>
        <taxon>Candidatus Vecturithrix</taxon>
    </lineage>
</organism>
<dbReference type="HOGENOM" id="CLU_517470_0_0_0"/>
<gene>
    <name evidence="3" type="ORF">U27_06589</name>
</gene>
<evidence type="ECO:0000313" key="3">
    <source>
        <dbReference type="EMBL" id="GAK59604.1"/>
    </source>
</evidence>
<dbReference type="EMBL" id="DF820470">
    <property type="protein sequence ID" value="GAK59604.1"/>
    <property type="molecule type" value="Genomic_DNA"/>
</dbReference>
<proteinExistence type="predicted"/>
<dbReference type="Gene3D" id="3.90.1720.10">
    <property type="entry name" value="endopeptidase domain like (from Nostoc punctiforme)"/>
    <property type="match status" value="1"/>
</dbReference>
<name>A0A081C4U9_VECG1</name>
<protein>
    <recommendedName>
        <fullName evidence="2">Peptidase C51 domain-containing protein</fullName>
    </recommendedName>
</protein>
<dbReference type="InterPro" id="IPR038765">
    <property type="entry name" value="Papain-like_cys_pep_sf"/>
</dbReference>
<evidence type="ECO:0000256" key="1">
    <source>
        <dbReference type="SAM" id="SignalP"/>
    </source>
</evidence>
<reference evidence="3" key="1">
    <citation type="journal article" date="2015" name="PeerJ">
        <title>First genomic representation of candidate bacterial phylum KSB3 points to enhanced environmental sensing as a trigger of wastewater bulking.</title>
        <authorList>
            <person name="Sekiguchi Y."/>
            <person name="Ohashi A."/>
            <person name="Parks D.H."/>
            <person name="Yamauchi T."/>
            <person name="Tyson G.W."/>
            <person name="Hugenholtz P."/>
        </authorList>
    </citation>
    <scope>NUCLEOTIDE SEQUENCE [LARGE SCALE GENOMIC DNA]</scope>
</reference>
<sequence length="526" mass="58214">MKGEKHNAVRITRVILVVVHFSLFWSFVSFAGTCTTNDYPYRDSAKDMVDVWGFYTRNCTSYVAWKMNKDAGTPSAPYYFYNTMAGPNGQSGIWGHAKDWDNNATTIGFPVSTTPQAGAIAVWEANSGGAGAYGHVAYVESTNGDGTVNITEYNWNYGDGNCNARSSVIADHYIIIHSPTPIEGCTDPNAINYNSEATVDNGSCQYPRKPTLAVFDNRLYQAVIHRNGSVATRYSFDGLYWTDWDESGAAQGSVAMLSHDDNVFQAVIQTDGEIFTRTLAGYTWEQNGVARGSVEMIAFNGRLYQSAIQADGDVYLRWRDNGVWNAWQKGGVAQGNVSFSEFNGVLYQTVVQSDGDVFHRSTQDGTNFTTWINTGSVPETGGMSISTSVHDGRFYQAVLVASTGQIYTRSSLDLTTWSAWEKYGVAQGRVAMTSYNGKLYQSVIQADGEVYTRIVDGVSPWVQGGMAEGNVAFVEFHGKLYQSVVQADEDVFFRYCSLAACYTNDDWSLWYIGKAQNERSYLLWTK</sequence>
<evidence type="ECO:0000313" key="4">
    <source>
        <dbReference type="Proteomes" id="UP000030661"/>
    </source>
</evidence>
<evidence type="ECO:0000259" key="2">
    <source>
        <dbReference type="PROSITE" id="PS50911"/>
    </source>
</evidence>
<keyword evidence="4" id="KW-1185">Reference proteome</keyword>
<dbReference type="Pfam" id="PF05257">
    <property type="entry name" value="CHAP"/>
    <property type="match status" value="1"/>
</dbReference>
<keyword evidence="1" id="KW-0732">Signal</keyword>
<feature type="domain" description="Peptidase C51" evidence="2">
    <location>
        <begin position="34"/>
        <end position="175"/>
    </location>
</feature>
<dbReference type="SUPFAM" id="SSF54001">
    <property type="entry name" value="Cysteine proteinases"/>
    <property type="match status" value="1"/>
</dbReference>
<dbReference type="PROSITE" id="PS50911">
    <property type="entry name" value="CHAP"/>
    <property type="match status" value="1"/>
</dbReference>
<dbReference type="eggNOG" id="COG3942">
    <property type="taxonomic scope" value="Bacteria"/>
</dbReference>
<dbReference type="STRING" id="1499967.U27_06589"/>
<dbReference type="InterPro" id="IPR007921">
    <property type="entry name" value="CHAP_dom"/>
</dbReference>
<dbReference type="SUPFAM" id="SSF89372">
    <property type="entry name" value="Fucose-specific lectin"/>
    <property type="match status" value="1"/>
</dbReference>
<dbReference type="Proteomes" id="UP000030661">
    <property type="component" value="Unassembled WGS sequence"/>
</dbReference>
<feature type="chain" id="PRO_5001755522" description="Peptidase C51 domain-containing protein" evidence="1">
    <location>
        <begin position="32"/>
        <end position="526"/>
    </location>
</feature>
<dbReference type="eggNOG" id="COG0739">
    <property type="taxonomic scope" value="Bacteria"/>
</dbReference>